<comment type="caution">
    <text evidence="8">The sequence shown here is derived from an EMBL/GenBank/DDBJ whole genome shotgun (WGS) entry which is preliminary data.</text>
</comment>
<evidence type="ECO:0000256" key="5">
    <source>
        <dbReference type="ARBA" id="ARBA00023136"/>
    </source>
</evidence>
<feature type="domain" description="DUF3817" evidence="7">
    <location>
        <begin position="10"/>
        <end position="96"/>
    </location>
</feature>
<dbReference type="RefSeq" id="WP_100711537.1">
    <property type="nucleotide sequence ID" value="NZ_NPDR01000010.1"/>
</dbReference>
<evidence type="ECO:0000256" key="3">
    <source>
        <dbReference type="ARBA" id="ARBA00022692"/>
    </source>
</evidence>
<keyword evidence="4 6" id="KW-1133">Transmembrane helix</keyword>
<dbReference type="PANTHER" id="PTHR40077:SF1">
    <property type="entry name" value="MEMBRANE PROTEIN"/>
    <property type="match status" value="1"/>
</dbReference>
<evidence type="ECO:0000259" key="7">
    <source>
        <dbReference type="Pfam" id="PF12823"/>
    </source>
</evidence>
<evidence type="ECO:0000256" key="4">
    <source>
        <dbReference type="ARBA" id="ARBA00022989"/>
    </source>
</evidence>
<dbReference type="Pfam" id="PF12823">
    <property type="entry name" value="DUF3817"/>
    <property type="match status" value="1"/>
</dbReference>
<evidence type="ECO:0000313" key="8">
    <source>
        <dbReference type="EMBL" id="PJZ47813.1"/>
    </source>
</evidence>
<reference evidence="8 9" key="1">
    <citation type="submission" date="2017-07" db="EMBL/GenBank/DDBJ databases">
        <title>Leptospira spp. isolated from tropical soils.</title>
        <authorList>
            <person name="Thibeaux R."/>
            <person name="Iraola G."/>
            <person name="Ferres I."/>
            <person name="Bierque E."/>
            <person name="Girault D."/>
            <person name="Soupe-Gilbert M.-E."/>
            <person name="Picardeau M."/>
            <person name="Goarant C."/>
        </authorList>
    </citation>
    <scope>NUCLEOTIDE SEQUENCE [LARGE SCALE GENOMIC DNA]</scope>
    <source>
        <strain evidence="8 9">FH4-C-A2</strain>
    </source>
</reference>
<name>A0A2M9Y8P5_9LEPT</name>
<organism evidence="8 9">
    <name type="scientific">Leptospira saintgironsiae</name>
    <dbReference type="NCBI Taxonomy" id="2023183"/>
    <lineage>
        <taxon>Bacteria</taxon>
        <taxon>Pseudomonadati</taxon>
        <taxon>Spirochaetota</taxon>
        <taxon>Spirochaetia</taxon>
        <taxon>Leptospirales</taxon>
        <taxon>Leptospiraceae</taxon>
        <taxon>Leptospira</taxon>
    </lineage>
</organism>
<protein>
    <recommendedName>
        <fullName evidence="7">DUF3817 domain-containing protein</fullName>
    </recommendedName>
</protein>
<dbReference type="OrthoDB" id="1121311at2"/>
<accession>A0A2M9Y8P5</accession>
<evidence type="ECO:0000256" key="6">
    <source>
        <dbReference type="SAM" id="Phobius"/>
    </source>
</evidence>
<keyword evidence="9" id="KW-1185">Reference proteome</keyword>
<sequence>MTKFFTTELGRLRLLGFLEGTSLLLLIFIGMPLKYYFGSPEIVKLLGPIHGGLFLLFLLGTFHFSIENSWSFRERTWKVALGSVFPFGTFYIDSTILRKL</sequence>
<keyword evidence="2" id="KW-1003">Cell membrane</keyword>
<dbReference type="EMBL" id="NPDR01000010">
    <property type="protein sequence ID" value="PJZ47813.1"/>
    <property type="molecule type" value="Genomic_DNA"/>
</dbReference>
<dbReference type="NCBIfam" id="TIGR03954">
    <property type="entry name" value="integ_memb_HG"/>
    <property type="match status" value="1"/>
</dbReference>
<dbReference type="Proteomes" id="UP000231926">
    <property type="component" value="Unassembled WGS sequence"/>
</dbReference>
<dbReference type="GO" id="GO:0005886">
    <property type="term" value="C:plasma membrane"/>
    <property type="evidence" value="ECO:0007669"/>
    <property type="project" value="UniProtKB-SubCell"/>
</dbReference>
<keyword evidence="5 6" id="KW-0472">Membrane</keyword>
<feature type="transmembrane region" description="Helical" evidence="6">
    <location>
        <begin position="12"/>
        <end position="33"/>
    </location>
</feature>
<keyword evidence="3 6" id="KW-0812">Transmembrane</keyword>
<feature type="transmembrane region" description="Helical" evidence="6">
    <location>
        <begin position="45"/>
        <end position="66"/>
    </location>
</feature>
<comment type="subcellular location">
    <subcellularLocation>
        <location evidence="1">Cell membrane</location>
        <topology evidence="1">Multi-pass membrane protein</topology>
    </subcellularLocation>
</comment>
<evidence type="ECO:0000256" key="2">
    <source>
        <dbReference type="ARBA" id="ARBA00022475"/>
    </source>
</evidence>
<dbReference type="AlphaFoldDB" id="A0A2M9Y8P5"/>
<evidence type="ECO:0000313" key="9">
    <source>
        <dbReference type="Proteomes" id="UP000231926"/>
    </source>
</evidence>
<dbReference type="PANTHER" id="PTHR40077">
    <property type="entry name" value="MEMBRANE PROTEIN-RELATED"/>
    <property type="match status" value="1"/>
</dbReference>
<gene>
    <name evidence="8" type="ORF">CH362_17095</name>
</gene>
<evidence type="ECO:0000256" key="1">
    <source>
        <dbReference type="ARBA" id="ARBA00004651"/>
    </source>
</evidence>
<proteinExistence type="predicted"/>
<dbReference type="InterPro" id="IPR023845">
    <property type="entry name" value="DUF3817_TM"/>
</dbReference>